<evidence type="ECO:0000256" key="5">
    <source>
        <dbReference type="ARBA" id="ARBA00022741"/>
    </source>
</evidence>
<dbReference type="InterPro" id="IPR003594">
    <property type="entry name" value="HATPase_dom"/>
</dbReference>
<dbReference type="Pfam" id="PF02518">
    <property type="entry name" value="HATPase_c"/>
    <property type="match status" value="1"/>
</dbReference>
<evidence type="ECO:0000259" key="12">
    <source>
        <dbReference type="PROSITE" id="PS50109"/>
    </source>
</evidence>
<sequence length="393" mass="41674">MGTIRRLRVPRGDALLALVAAVVVLAVPAVRASGGERPLWPGGVLLILAATLVLAVRRRFPVTVLGVVTAAVVLYYPLGYPSGAIALVFPVALFTVAVERRLWVALAVAAAVEAVPIGVGLARGRRLMDGNALAWLALGLLITIWLGYYVRGRRERTEQAELRAAEAERTREQEAAQRAVQERLRIARELHDVLAHQISLINVQAGAALHRRDEPERAYAALAAIKQASRETLRELRTALGVLRQVDEDVAAVSPAPSLERVGELLDRAVAAGLAVRLDGREAASGLPVEVDLAGYRIVQEAVTNAVRHARARTVEVRIERSAEALVVQVDDDGRGPVDDGGTGGGPGGGNGLRGMRERAASMGGEVTAGPRPDGGFRVRARLPLPGPDGDLA</sequence>
<evidence type="ECO:0000256" key="9">
    <source>
        <dbReference type="SAM" id="Coils"/>
    </source>
</evidence>
<dbReference type="PANTHER" id="PTHR24421:SF10">
    <property type="entry name" value="NITRATE_NITRITE SENSOR PROTEIN NARQ"/>
    <property type="match status" value="1"/>
</dbReference>
<dbReference type="SMART" id="SM00387">
    <property type="entry name" value="HATPase_c"/>
    <property type="match status" value="1"/>
</dbReference>
<dbReference type="EC" id="2.7.13.3" evidence="2"/>
<keyword evidence="11" id="KW-0812">Transmembrane</keyword>
<keyword evidence="4" id="KW-0808">Transferase</keyword>
<keyword evidence="9" id="KW-0175">Coiled coil</keyword>
<dbReference type="GO" id="GO:0016301">
    <property type="term" value="F:kinase activity"/>
    <property type="evidence" value="ECO:0007669"/>
    <property type="project" value="UniProtKB-KW"/>
</dbReference>
<dbReference type="InterPro" id="IPR050482">
    <property type="entry name" value="Sensor_HK_TwoCompSys"/>
</dbReference>
<protein>
    <recommendedName>
        <fullName evidence="2">histidine kinase</fullName>
        <ecNumber evidence="2">2.7.13.3</ecNumber>
    </recommendedName>
</protein>
<evidence type="ECO:0000256" key="7">
    <source>
        <dbReference type="ARBA" id="ARBA00022840"/>
    </source>
</evidence>
<evidence type="ECO:0000256" key="11">
    <source>
        <dbReference type="SAM" id="Phobius"/>
    </source>
</evidence>
<dbReference type="Gene3D" id="3.30.565.10">
    <property type="entry name" value="Histidine kinase-like ATPase, C-terminal domain"/>
    <property type="match status" value="1"/>
</dbReference>
<reference evidence="14" key="1">
    <citation type="journal article" date="2019" name="Int. J. Syst. Evol. Microbiol.">
        <title>The Global Catalogue of Microorganisms (GCM) 10K type strain sequencing project: providing services to taxonomists for standard genome sequencing and annotation.</title>
        <authorList>
            <consortium name="The Broad Institute Genomics Platform"/>
            <consortium name="The Broad Institute Genome Sequencing Center for Infectious Disease"/>
            <person name="Wu L."/>
            <person name="Ma J."/>
        </authorList>
    </citation>
    <scope>NUCLEOTIDE SEQUENCE [LARGE SCALE GENOMIC DNA]</scope>
    <source>
        <strain evidence="14">KLKA75</strain>
    </source>
</reference>
<keyword evidence="11" id="KW-1133">Transmembrane helix</keyword>
<feature type="coiled-coil region" evidence="9">
    <location>
        <begin position="155"/>
        <end position="182"/>
    </location>
</feature>
<accession>A0ABV9TXK1</accession>
<evidence type="ECO:0000256" key="10">
    <source>
        <dbReference type="SAM" id="MobiDB-lite"/>
    </source>
</evidence>
<proteinExistence type="predicted"/>
<feature type="transmembrane region" description="Helical" evidence="11">
    <location>
        <begin position="63"/>
        <end position="96"/>
    </location>
</feature>
<dbReference type="Proteomes" id="UP001595872">
    <property type="component" value="Unassembled WGS sequence"/>
</dbReference>
<feature type="domain" description="Histidine kinase" evidence="12">
    <location>
        <begin position="297"/>
        <end position="387"/>
    </location>
</feature>
<dbReference type="CDD" id="cd16917">
    <property type="entry name" value="HATPase_UhpB-NarQ-NarX-like"/>
    <property type="match status" value="1"/>
</dbReference>
<evidence type="ECO:0000313" key="14">
    <source>
        <dbReference type="Proteomes" id="UP001595872"/>
    </source>
</evidence>
<comment type="caution">
    <text evidence="13">The sequence shown here is derived from an EMBL/GenBank/DDBJ whole genome shotgun (WGS) entry which is preliminary data.</text>
</comment>
<dbReference type="InterPro" id="IPR005467">
    <property type="entry name" value="His_kinase_dom"/>
</dbReference>
<dbReference type="RefSeq" id="WP_378254642.1">
    <property type="nucleotide sequence ID" value="NZ_JBHSIT010000003.1"/>
</dbReference>
<keyword evidence="6 13" id="KW-0418">Kinase</keyword>
<evidence type="ECO:0000256" key="4">
    <source>
        <dbReference type="ARBA" id="ARBA00022679"/>
    </source>
</evidence>
<dbReference type="Pfam" id="PF07730">
    <property type="entry name" value="HisKA_3"/>
    <property type="match status" value="1"/>
</dbReference>
<keyword evidence="5" id="KW-0547">Nucleotide-binding</keyword>
<keyword evidence="8" id="KW-0902">Two-component regulatory system</keyword>
<evidence type="ECO:0000256" key="1">
    <source>
        <dbReference type="ARBA" id="ARBA00000085"/>
    </source>
</evidence>
<comment type="catalytic activity">
    <reaction evidence="1">
        <text>ATP + protein L-histidine = ADP + protein N-phospho-L-histidine.</text>
        <dbReference type="EC" id="2.7.13.3"/>
    </reaction>
</comment>
<feature type="transmembrane region" description="Helical" evidence="11">
    <location>
        <begin position="102"/>
        <end position="121"/>
    </location>
</feature>
<evidence type="ECO:0000256" key="8">
    <source>
        <dbReference type="ARBA" id="ARBA00023012"/>
    </source>
</evidence>
<dbReference type="PANTHER" id="PTHR24421">
    <property type="entry name" value="NITRATE/NITRITE SENSOR PROTEIN NARX-RELATED"/>
    <property type="match status" value="1"/>
</dbReference>
<keyword evidence="11" id="KW-0472">Membrane</keyword>
<evidence type="ECO:0000313" key="13">
    <source>
        <dbReference type="EMBL" id="MFC4908228.1"/>
    </source>
</evidence>
<name>A0ABV9TXK1_9ACTN</name>
<dbReference type="InterPro" id="IPR011712">
    <property type="entry name" value="Sig_transdc_His_kin_sub3_dim/P"/>
</dbReference>
<dbReference type="SUPFAM" id="SSF55874">
    <property type="entry name" value="ATPase domain of HSP90 chaperone/DNA topoisomerase II/histidine kinase"/>
    <property type="match status" value="1"/>
</dbReference>
<evidence type="ECO:0000256" key="2">
    <source>
        <dbReference type="ARBA" id="ARBA00012438"/>
    </source>
</evidence>
<keyword evidence="3" id="KW-0597">Phosphoprotein</keyword>
<dbReference type="InterPro" id="IPR036890">
    <property type="entry name" value="HATPase_C_sf"/>
</dbReference>
<keyword evidence="7" id="KW-0067">ATP-binding</keyword>
<dbReference type="EMBL" id="JBHSIT010000003">
    <property type="protein sequence ID" value="MFC4908228.1"/>
    <property type="molecule type" value="Genomic_DNA"/>
</dbReference>
<dbReference type="PROSITE" id="PS50109">
    <property type="entry name" value="HIS_KIN"/>
    <property type="match status" value="1"/>
</dbReference>
<feature type="compositionally biased region" description="Gly residues" evidence="10">
    <location>
        <begin position="339"/>
        <end position="353"/>
    </location>
</feature>
<organism evidence="13 14">
    <name type="scientific">Actinomadura gamaensis</name>
    <dbReference type="NCBI Taxonomy" id="1763541"/>
    <lineage>
        <taxon>Bacteria</taxon>
        <taxon>Bacillati</taxon>
        <taxon>Actinomycetota</taxon>
        <taxon>Actinomycetes</taxon>
        <taxon>Streptosporangiales</taxon>
        <taxon>Thermomonosporaceae</taxon>
        <taxon>Actinomadura</taxon>
    </lineage>
</organism>
<keyword evidence="14" id="KW-1185">Reference proteome</keyword>
<evidence type="ECO:0000256" key="3">
    <source>
        <dbReference type="ARBA" id="ARBA00022553"/>
    </source>
</evidence>
<dbReference type="Gene3D" id="1.20.5.1930">
    <property type="match status" value="1"/>
</dbReference>
<gene>
    <name evidence="13" type="ORF">ACFPCY_12910</name>
</gene>
<feature type="transmembrane region" description="Helical" evidence="11">
    <location>
        <begin position="133"/>
        <end position="150"/>
    </location>
</feature>
<evidence type="ECO:0000256" key="6">
    <source>
        <dbReference type="ARBA" id="ARBA00022777"/>
    </source>
</evidence>
<feature type="region of interest" description="Disordered" evidence="10">
    <location>
        <begin position="332"/>
        <end position="393"/>
    </location>
</feature>
<feature type="transmembrane region" description="Helical" evidence="11">
    <location>
        <begin position="39"/>
        <end position="56"/>
    </location>
</feature>